<protein>
    <submittedName>
        <fullName evidence="4">Uncharacterized protein</fullName>
    </submittedName>
</protein>
<feature type="compositionally biased region" description="Polar residues" evidence="1">
    <location>
        <begin position="365"/>
        <end position="388"/>
    </location>
</feature>
<evidence type="ECO:0000256" key="1">
    <source>
        <dbReference type="SAM" id="MobiDB-lite"/>
    </source>
</evidence>
<dbReference type="AlphaFoldDB" id="A0A914VS65"/>
<dbReference type="WBParaSite" id="PSAMB.scaffold2372size23548.g17637.t1">
    <property type="protein sequence ID" value="PSAMB.scaffold2372size23548.g17637.t1"/>
    <property type="gene ID" value="PSAMB.scaffold2372size23548.g17637"/>
</dbReference>
<reference evidence="4" key="1">
    <citation type="submission" date="2022-11" db="UniProtKB">
        <authorList>
            <consortium name="WormBaseParasite"/>
        </authorList>
    </citation>
    <scope>IDENTIFICATION</scope>
</reference>
<evidence type="ECO:0000313" key="4">
    <source>
        <dbReference type="WBParaSite" id="PSAMB.scaffold2372size23548.g17637.t1"/>
    </source>
</evidence>
<feature type="chain" id="PRO_5037679074" evidence="2">
    <location>
        <begin position="24"/>
        <end position="450"/>
    </location>
</feature>
<accession>A0A914VS65</accession>
<name>A0A914VS65_9BILA</name>
<proteinExistence type="predicted"/>
<organism evidence="3 4">
    <name type="scientific">Plectus sambesii</name>
    <dbReference type="NCBI Taxonomy" id="2011161"/>
    <lineage>
        <taxon>Eukaryota</taxon>
        <taxon>Metazoa</taxon>
        <taxon>Ecdysozoa</taxon>
        <taxon>Nematoda</taxon>
        <taxon>Chromadorea</taxon>
        <taxon>Plectida</taxon>
        <taxon>Plectina</taxon>
        <taxon>Plectoidea</taxon>
        <taxon>Plectidae</taxon>
        <taxon>Plectus</taxon>
    </lineage>
</organism>
<dbReference type="Proteomes" id="UP000887566">
    <property type="component" value="Unplaced"/>
</dbReference>
<evidence type="ECO:0000313" key="3">
    <source>
        <dbReference type="Proteomes" id="UP000887566"/>
    </source>
</evidence>
<sequence length="450" mass="51048">MDIQISSIVVLLAVINTILLCAGQQSVDVKNSTTESGCAEQLNNFDRCMQNNYGLDDYKLDDNVDYVFNDYKDWKSCYQSSNCSTPEDFRVEVTVNNIVHKLDMDYVVNAASACALPLLNTHVNPVLEKCMRTQIGKNSAWKVPTTSIEPLSQTIEWESYYNPKIEEGFLTPLFDAESKIREGYQRQLSQVQDQCQALSEDQWNNLQQCLIDRAHQKHYNFCTSKPKCENNVTAKCRAVRSEGRLYLIDCYQRIDWTTIWPKIKQPYLECIKKNPTLSFLELSSVVPFGESTMTLDINMQEFLTNATLGVAERFNESFTYPVTNIVDECSKDSTHLLGKDFNERLYDIIDIEGTDNILLIKRTPDPNTNEANTSTSEQPQDPADNTNPYEPLEPSLHRRRARAAPTCAEATKACSGAVTSQSLQDIIAKKIRRYLTTFVATSSFTAHSCD</sequence>
<keyword evidence="2" id="KW-0732">Signal</keyword>
<evidence type="ECO:0000256" key="2">
    <source>
        <dbReference type="SAM" id="SignalP"/>
    </source>
</evidence>
<keyword evidence="3" id="KW-1185">Reference proteome</keyword>
<feature type="region of interest" description="Disordered" evidence="1">
    <location>
        <begin position="361"/>
        <end position="402"/>
    </location>
</feature>
<feature type="signal peptide" evidence="2">
    <location>
        <begin position="1"/>
        <end position="23"/>
    </location>
</feature>